<evidence type="ECO:0000256" key="2">
    <source>
        <dbReference type="SAM" id="Phobius"/>
    </source>
</evidence>
<gene>
    <name evidence="3" type="ORF">BJ992_001556</name>
</gene>
<name>A0A7X0IBF4_9ACTN</name>
<dbReference type="AlphaFoldDB" id="A0A7X0IBF4"/>
<reference evidence="3 4" key="1">
    <citation type="submission" date="2020-08" db="EMBL/GenBank/DDBJ databases">
        <title>Sequencing the genomes of 1000 actinobacteria strains.</title>
        <authorList>
            <person name="Klenk H.-P."/>
        </authorList>
    </citation>
    <scope>NUCLEOTIDE SEQUENCE [LARGE SCALE GENOMIC DNA]</scope>
    <source>
        <strain evidence="3 4">DSM 44936</strain>
    </source>
</reference>
<protein>
    <recommendedName>
        <fullName evidence="5">Glycosyltransferase RgtA/B/C/D-like domain-containing protein</fullName>
    </recommendedName>
</protein>
<dbReference type="Proteomes" id="UP000555564">
    <property type="component" value="Unassembled WGS sequence"/>
</dbReference>
<feature type="transmembrane region" description="Helical" evidence="2">
    <location>
        <begin position="102"/>
        <end position="123"/>
    </location>
</feature>
<keyword evidence="2" id="KW-1133">Transmembrane helix</keyword>
<dbReference type="EMBL" id="JACHIU010000001">
    <property type="protein sequence ID" value="MBB6472125.1"/>
    <property type="molecule type" value="Genomic_DNA"/>
</dbReference>
<feature type="transmembrane region" description="Helical" evidence="2">
    <location>
        <begin position="312"/>
        <end position="331"/>
    </location>
</feature>
<feature type="region of interest" description="Disordered" evidence="1">
    <location>
        <begin position="1"/>
        <end position="23"/>
    </location>
</feature>
<evidence type="ECO:0000313" key="4">
    <source>
        <dbReference type="Proteomes" id="UP000555564"/>
    </source>
</evidence>
<dbReference type="RefSeq" id="WP_184979231.1">
    <property type="nucleotide sequence ID" value="NZ_BAAALO010000017.1"/>
</dbReference>
<organism evidence="3 4">
    <name type="scientific">Sphaerisporangium rubeum</name>
    <dbReference type="NCBI Taxonomy" id="321317"/>
    <lineage>
        <taxon>Bacteria</taxon>
        <taxon>Bacillati</taxon>
        <taxon>Actinomycetota</taxon>
        <taxon>Actinomycetes</taxon>
        <taxon>Streptosporangiales</taxon>
        <taxon>Streptosporangiaceae</taxon>
        <taxon>Sphaerisporangium</taxon>
    </lineage>
</organism>
<keyword evidence="2" id="KW-0812">Transmembrane</keyword>
<feature type="transmembrane region" description="Helical" evidence="2">
    <location>
        <begin position="163"/>
        <end position="180"/>
    </location>
</feature>
<proteinExistence type="predicted"/>
<evidence type="ECO:0000313" key="3">
    <source>
        <dbReference type="EMBL" id="MBB6472125.1"/>
    </source>
</evidence>
<sequence>MSSQDVTEAMVEGGAEGGVEEGERAGRGRYPGLVLGGVLIVAGVVAKWLVVREGFFREDDFEFMGRAFASGFDLGYLGRVHWGQFMPGGFAVVWGVARVAPYDWGVVTGVVLAGYAAAGCAVLRMVRVLAGTRPAGLVPVAVFLFTPLTLPAMSWWAAALNTVPLLVALPMAVAAHVRFLRTGTRARLWEAAGWVLFGMLFFVKAALIPVVLFVVTAGYFTKRRGWAVLWATLRDHRAAWAVHGGLLAAYAAVYVTLSRASAGGPRLPAAGDVVTFALGLVTRTFTTTALGGPGEWFPIAARTAAVAAPSDAAVAGAGAVFLLLVVVSVAVRRRAAWSWGLLAGYLVLAGVVPVALGRLGGWYVELAGAETRYVADAAPVLALCLTLAFLPLAGERDAYRRPFACGDRLRRGWSRCARGLTAAGVAGFAVAAAWSTAELVRVVDTTPGRAYLAEAERSLRDASPDADVFDRELPGYLVRPLFEEYARASRALAPFARPVHRVTMRDEPPSPAPLVLDDRGRLRPLRISGDTYRPGKGCLSTGAGGATVPVEAHEDRRHLVRLEYISGTAQPVTVRLGSAQVSVTLEQGLHGVTFGLPGHGGTVRVTGDRGAASFQICALVVGLGVPA</sequence>
<feature type="transmembrane region" description="Helical" evidence="2">
    <location>
        <begin position="135"/>
        <end position="157"/>
    </location>
</feature>
<feature type="transmembrane region" description="Helical" evidence="2">
    <location>
        <begin position="338"/>
        <end position="357"/>
    </location>
</feature>
<feature type="transmembrane region" description="Helical" evidence="2">
    <location>
        <begin position="192"/>
        <end position="220"/>
    </location>
</feature>
<keyword evidence="4" id="KW-1185">Reference proteome</keyword>
<comment type="caution">
    <text evidence="3">The sequence shown here is derived from an EMBL/GenBank/DDBJ whole genome shotgun (WGS) entry which is preliminary data.</text>
</comment>
<feature type="transmembrane region" description="Helical" evidence="2">
    <location>
        <begin position="240"/>
        <end position="257"/>
    </location>
</feature>
<feature type="transmembrane region" description="Helical" evidence="2">
    <location>
        <begin position="377"/>
        <end position="394"/>
    </location>
</feature>
<accession>A0A7X0IBF4</accession>
<keyword evidence="2" id="KW-0472">Membrane</keyword>
<evidence type="ECO:0000256" key="1">
    <source>
        <dbReference type="SAM" id="MobiDB-lite"/>
    </source>
</evidence>
<evidence type="ECO:0008006" key="5">
    <source>
        <dbReference type="Google" id="ProtNLM"/>
    </source>
</evidence>
<feature type="transmembrane region" description="Helical" evidence="2">
    <location>
        <begin position="415"/>
        <end position="434"/>
    </location>
</feature>
<feature type="transmembrane region" description="Helical" evidence="2">
    <location>
        <begin position="30"/>
        <end position="51"/>
    </location>
</feature>